<dbReference type="Pfam" id="PF25917">
    <property type="entry name" value="BSH_RND"/>
    <property type="match status" value="1"/>
</dbReference>
<gene>
    <name evidence="12" type="ORF">EKH80_12595</name>
</gene>
<organism evidence="12 13">
    <name type="scientific">Dyella choica</name>
    <dbReference type="NCBI Taxonomy" id="1927959"/>
    <lineage>
        <taxon>Bacteria</taxon>
        <taxon>Pseudomonadati</taxon>
        <taxon>Pseudomonadota</taxon>
        <taxon>Gammaproteobacteria</taxon>
        <taxon>Lysobacterales</taxon>
        <taxon>Rhodanobacteraceae</taxon>
        <taxon>Dyella</taxon>
    </lineage>
</organism>
<dbReference type="InterPro" id="IPR006143">
    <property type="entry name" value="RND_pump_MFP"/>
</dbReference>
<dbReference type="InterPro" id="IPR058627">
    <property type="entry name" value="MdtA-like_C"/>
</dbReference>
<evidence type="ECO:0000256" key="6">
    <source>
        <dbReference type="ARBA" id="ARBA00023136"/>
    </source>
</evidence>
<dbReference type="InterPro" id="IPR058625">
    <property type="entry name" value="MdtA-like_BSH"/>
</dbReference>
<dbReference type="SUPFAM" id="SSF111369">
    <property type="entry name" value="HlyD-like secretion proteins"/>
    <property type="match status" value="1"/>
</dbReference>
<dbReference type="GO" id="GO:0015562">
    <property type="term" value="F:efflux transmembrane transporter activity"/>
    <property type="evidence" value="ECO:0007669"/>
    <property type="project" value="TreeGrafter"/>
</dbReference>
<dbReference type="InterPro" id="IPR058624">
    <property type="entry name" value="MdtA-like_HH"/>
</dbReference>
<feature type="region of interest" description="Disordered" evidence="7">
    <location>
        <begin position="31"/>
        <end position="67"/>
    </location>
</feature>
<evidence type="ECO:0000256" key="3">
    <source>
        <dbReference type="ARBA" id="ARBA00022448"/>
    </source>
</evidence>
<dbReference type="Pfam" id="PF25944">
    <property type="entry name" value="Beta-barrel_RND"/>
    <property type="match status" value="1"/>
</dbReference>
<evidence type="ECO:0000256" key="1">
    <source>
        <dbReference type="ARBA" id="ARBA00004533"/>
    </source>
</evidence>
<feature type="domain" description="Multidrug resistance protein MdtA-like alpha-helical hairpin" evidence="8">
    <location>
        <begin position="130"/>
        <end position="199"/>
    </location>
</feature>
<feature type="domain" description="Multidrug resistance protein MdtA-like C-terminal permuted SH3" evidence="11">
    <location>
        <begin position="325"/>
        <end position="382"/>
    </location>
</feature>
<evidence type="ECO:0000313" key="13">
    <source>
        <dbReference type="Proteomes" id="UP000274358"/>
    </source>
</evidence>
<protein>
    <submittedName>
        <fullName evidence="12">Efflux RND transporter periplasmic adaptor subunit</fullName>
    </submittedName>
</protein>
<keyword evidence="5" id="KW-0997">Cell inner membrane</keyword>
<dbReference type="Gene3D" id="2.40.30.170">
    <property type="match status" value="1"/>
</dbReference>
<dbReference type="Gene3D" id="1.10.287.470">
    <property type="entry name" value="Helix hairpin bin"/>
    <property type="match status" value="1"/>
</dbReference>
<dbReference type="PANTHER" id="PTHR30469:SF36">
    <property type="entry name" value="BLL3903 PROTEIN"/>
    <property type="match status" value="1"/>
</dbReference>
<dbReference type="FunFam" id="2.40.420.20:FF:000001">
    <property type="entry name" value="Efflux RND transporter periplasmic adaptor subunit"/>
    <property type="match status" value="1"/>
</dbReference>
<comment type="caution">
    <text evidence="12">The sequence shown here is derived from an EMBL/GenBank/DDBJ whole genome shotgun (WGS) entry which is preliminary data.</text>
</comment>
<dbReference type="InterPro" id="IPR058626">
    <property type="entry name" value="MdtA-like_b-barrel"/>
</dbReference>
<dbReference type="Pfam" id="PF25967">
    <property type="entry name" value="RND-MFP_C"/>
    <property type="match status" value="1"/>
</dbReference>
<dbReference type="Proteomes" id="UP000274358">
    <property type="component" value="Unassembled WGS sequence"/>
</dbReference>
<keyword evidence="13" id="KW-1185">Reference proteome</keyword>
<accession>A0A3S0R3F8</accession>
<comment type="similarity">
    <text evidence="2">Belongs to the membrane fusion protein (MFP) (TC 8.A.1) family.</text>
</comment>
<dbReference type="GO" id="GO:0005886">
    <property type="term" value="C:plasma membrane"/>
    <property type="evidence" value="ECO:0007669"/>
    <property type="project" value="UniProtKB-SubCell"/>
</dbReference>
<dbReference type="OrthoDB" id="9783047at2"/>
<dbReference type="NCBIfam" id="TIGR01730">
    <property type="entry name" value="RND_mfp"/>
    <property type="match status" value="1"/>
</dbReference>
<evidence type="ECO:0000256" key="2">
    <source>
        <dbReference type="ARBA" id="ARBA00009477"/>
    </source>
</evidence>
<comment type="subcellular location">
    <subcellularLocation>
        <location evidence="1">Cell inner membrane</location>
    </subcellularLocation>
</comment>
<evidence type="ECO:0000256" key="7">
    <source>
        <dbReference type="SAM" id="MobiDB-lite"/>
    </source>
</evidence>
<evidence type="ECO:0000259" key="9">
    <source>
        <dbReference type="Pfam" id="PF25917"/>
    </source>
</evidence>
<dbReference type="Pfam" id="PF25876">
    <property type="entry name" value="HH_MFP_RND"/>
    <property type="match status" value="1"/>
</dbReference>
<proteinExistence type="inferred from homology"/>
<evidence type="ECO:0000259" key="10">
    <source>
        <dbReference type="Pfam" id="PF25944"/>
    </source>
</evidence>
<keyword evidence="6" id="KW-0472">Membrane</keyword>
<keyword evidence="4" id="KW-1003">Cell membrane</keyword>
<evidence type="ECO:0000256" key="4">
    <source>
        <dbReference type="ARBA" id="ARBA00022475"/>
    </source>
</evidence>
<name>A0A3S0R3F8_9GAMM</name>
<dbReference type="Gene3D" id="2.40.50.100">
    <property type="match status" value="1"/>
</dbReference>
<dbReference type="PANTHER" id="PTHR30469">
    <property type="entry name" value="MULTIDRUG RESISTANCE PROTEIN MDTA"/>
    <property type="match status" value="1"/>
</dbReference>
<evidence type="ECO:0000256" key="5">
    <source>
        <dbReference type="ARBA" id="ARBA00022519"/>
    </source>
</evidence>
<dbReference type="EMBL" id="RYYV01000008">
    <property type="protein sequence ID" value="RUL74914.1"/>
    <property type="molecule type" value="Genomic_DNA"/>
</dbReference>
<evidence type="ECO:0000259" key="8">
    <source>
        <dbReference type="Pfam" id="PF25876"/>
    </source>
</evidence>
<dbReference type="GO" id="GO:1990281">
    <property type="term" value="C:efflux pump complex"/>
    <property type="evidence" value="ECO:0007669"/>
    <property type="project" value="TreeGrafter"/>
</dbReference>
<feature type="region of interest" description="Disordered" evidence="7">
    <location>
        <begin position="389"/>
        <end position="423"/>
    </location>
</feature>
<dbReference type="Gene3D" id="2.40.420.20">
    <property type="match status" value="1"/>
</dbReference>
<evidence type="ECO:0000259" key="11">
    <source>
        <dbReference type="Pfam" id="PF25967"/>
    </source>
</evidence>
<feature type="domain" description="Multidrug resistance protein MdtA-like barrel-sandwich hybrid" evidence="9">
    <location>
        <begin position="89"/>
        <end position="225"/>
    </location>
</feature>
<dbReference type="AlphaFoldDB" id="A0A3S0R3F8"/>
<reference evidence="12 13" key="1">
    <citation type="submission" date="2018-12" db="EMBL/GenBank/DDBJ databases">
        <title>Dyella dinghuensis sp. nov. DHOA06 and Dyella choica sp. nov. 4M-K27, isolated from forest soil.</title>
        <authorList>
            <person name="Qiu L.-H."/>
            <person name="Gao Z.-H."/>
        </authorList>
    </citation>
    <scope>NUCLEOTIDE SEQUENCE [LARGE SCALE GENOMIC DNA]</scope>
    <source>
        <strain evidence="12 13">4M-K27</strain>
    </source>
</reference>
<dbReference type="RefSeq" id="WP_126685111.1">
    <property type="nucleotide sequence ID" value="NZ_RYYV01000008.1"/>
</dbReference>
<evidence type="ECO:0000313" key="12">
    <source>
        <dbReference type="EMBL" id="RUL74914.1"/>
    </source>
</evidence>
<feature type="domain" description="Multidrug resistance protein MdtA-like beta-barrel" evidence="10">
    <location>
        <begin position="234"/>
        <end position="318"/>
    </location>
</feature>
<sequence length="423" mass="44655">MSRFWKIALTVIVVLVVGGVGYRLLHKPGAEAGAGGHHKSSAQDGGAPGTSGANGQDKDNTPVPVTVEPTVKQSVPVYLTALGTVTARNSVTINPQVGGQLWEINFQEGQAVKKGDVIAQIDPRTYQAAYDQAVAKQKQDEASLATAISTLDRNQKLVASGYVAALNIDTYRNNVNQLKATVVADEASVRSTKVQLDFTKIISPIDGVAGIRQVDPGNVVTTSTAIVTLTQVQPIYIVFPLPEQNLEAVRDSFQNGSNKLEVIALDRADAHPLDTTGTLQVVDNLIDTSTGTFKLRAIFANPTSALWPGQFVNVRLRVRTVAGGLVIPAQAVQRGPDGDFVYKLQQDQTVAMQPVNIAGEVGDSHVMVSTGLNDGDQVVTEGQFRLKPGSKVKALKPGEVPPVQVTSDGNKGKQGGKRGASAG</sequence>
<keyword evidence="3" id="KW-0813">Transport</keyword>